<reference evidence="4 5" key="1">
    <citation type="submission" date="2024-03" db="EMBL/GenBank/DDBJ databases">
        <title>Aureococcus anophagefferens CCMP1851 and Kratosvirus quantuckense: Draft genome of a second virus-susceptible host strain in the model system.</title>
        <authorList>
            <person name="Chase E."/>
            <person name="Truchon A.R."/>
            <person name="Schepens W."/>
            <person name="Wilhelm S.W."/>
        </authorList>
    </citation>
    <scope>NUCLEOTIDE SEQUENCE [LARGE SCALE GENOMIC DNA]</scope>
    <source>
        <strain evidence="4 5">CCMP1851</strain>
    </source>
</reference>
<evidence type="ECO:0000256" key="1">
    <source>
        <dbReference type="SAM" id="MobiDB-lite"/>
    </source>
</evidence>
<evidence type="ECO:0000313" key="4">
    <source>
        <dbReference type="EMBL" id="KAK7231312.1"/>
    </source>
</evidence>
<evidence type="ECO:0000313" key="5">
    <source>
        <dbReference type="Proteomes" id="UP001363151"/>
    </source>
</evidence>
<name>A0ABR1FIC8_AURAN</name>
<dbReference type="InterPro" id="IPR014756">
    <property type="entry name" value="Ig_E-set"/>
</dbReference>
<dbReference type="PANTHER" id="PTHR11590:SF40">
    <property type="entry name" value="HEMOCYTE PROTEIN-GLUTAMINE GAMMA-GLUTAMYLTRANSFERASE-LIKE PROTEIN"/>
    <property type="match status" value="1"/>
</dbReference>
<keyword evidence="2" id="KW-0812">Transmembrane</keyword>
<feature type="domain" description="Transglutaminase-like" evidence="3">
    <location>
        <begin position="481"/>
        <end position="587"/>
    </location>
</feature>
<dbReference type="SUPFAM" id="SSF81296">
    <property type="entry name" value="E set domains"/>
    <property type="match status" value="1"/>
</dbReference>
<sequence length="1291" mass="134735">MSAMFITSIAAGTTVDVGSIPAGKWTVVAKVTASSDVDVQLFDADDTTTHAEGKAIAARVEDPATANGGALGAEEGEAAATYEGMHVTYSGYGGAGDALVEYSWGRTQTPCCMATAACGGSLTLAVEEGASADAGEIPVGKKDLRVTLVESAGEDVDVQLYDLGDTSKWPGGAAIVAYCESASGNCGPLGNNDGSRRPRRLRLRGRHAAVTYEYYEVVPDDERTAVAAPSVDLRVAANGEALHTAAFSDAPANTLIVRRSATFTVLVARSGLTTEGVAFAMSGAVDANGDYADYVTEAYPAAAMELETVLLVEGIVELKVTLSADAPVGAYGATITVEGASLDFDVVVLANPYSSKAPEYTSSANRAEYVVGDVGLVWQGMSDDNDGFTWDYAWSQWATLAVSLDALRRLPVASRGDLVAVARHLTYAIGADVCYGKWGAGSYTSGRPSGGYRCSESNPCYEPGHWTGTEALLALHRSLGNEPVQYCQCFVYAAVATSLSRALGVAARPVTNFQSAHDGEKNRAIEKFYDIAGAAWEPVTDGAPSHDSIWSFHVWTEMYFDRADVDCGALSLRSSCANGWQAVDATPQEESAGGGFQPLEALYRMGPASVALVKRGYGGDYDSEFVVSEVNADINLWTRSSKEKPWALHEKYTVDPFGDEYSTVGLQMSTKKRGAISADCLEAYADATKNCLADLDDVTKYYKEDEPSGAGDCNTKDEDGCVPAFARDGGGRRLRRRLDDAADIAFPRGLGASPRASAPLVNEPGHYESAFTVALPFTNLAETDATVACSFVAEAVDYRGANMSGVLLADVQTVAVAGAANGTCGFTVPREAYRAHALTYLDPEGETDVAEHAYAVRITATVTSGATLASASLSKLICTPAIASATSGGSVCTGNRGRYLADETLEEEGGALHHLTSAGGLDCGGASGVNDGVCDAANNFDGCWDGGDCCAESCWMRNGNLYELCFGDDDDGRCQTTSGGSAFRWQHSCGLLASDACLDPAFVDYVAPVEYGRAASPVAFGGDGGADDDGSSVCGPLVDALVALGEPYATRLCGNASFARVALDCADAYKNATGASTLPRCAPRTASGCRCKSPWTNVDADGLETTHAGCANPFLGEGQGYHANDWCEIVENSCDTEDLTPGDADYYFIDSGQYWWDDCGTGAADAETGEKVAVEELSWTALEAAATTLEPEAWVVMAATAAPSTAEAPAAPTPAPAASAGTASAGDDDDDDEGPFYASWLFWSGFGLGLLVASLAAGLLAFCLYPHESKEKRGSATTVQMTENPFGARAA</sequence>
<comment type="caution">
    <text evidence="4">The sequence shown here is derived from an EMBL/GenBank/DDBJ whole genome shotgun (WGS) entry which is preliminary data.</text>
</comment>
<proteinExistence type="predicted"/>
<dbReference type="Proteomes" id="UP001363151">
    <property type="component" value="Unassembled WGS sequence"/>
</dbReference>
<feature type="transmembrane region" description="Helical" evidence="2">
    <location>
        <begin position="1240"/>
        <end position="1265"/>
    </location>
</feature>
<evidence type="ECO:0000259" key="3">
    <source>
        <dbReference type="SMART" id="SM00460"/>
    </source>
</evidence>
<dbReference type="EMBL" id="JBBJCI010000417">
    <property type="protein sequence ID" value="KAK7231312.1"/>
    <property type="molecule type" value="Genomic_DNA"/>
</dbReference>
<dbReference type="Gene3D" id="2.60.40.10">
    <property type="entry name" value="Immunoglobulins"/>
    <property type="match status" value="1"/>
</dbReference>
<dbReference type="InterPro" id="IPR050779">
    <property type="entry name" value="Transglutaminase"/>
</dbReference>
<dbReference type="InterPro" id="IPR038765">
    <property type="entry name" value="Papain-like_cys_pep_sf"/>
</dbReference>
<dbReference type="InterPro" id="IPR013783">
    <property type="entry name" value="Ig-like_fold"/>
</dbReference>
<evidence type="ECO:0000256" key="2">
    <source>
        <dbReference type="SAM" id="Phobius"/>
    </source>
</evidence>
<organism evidence="4 5">
    <name type="scientific">Aureococcus anophagefferens</name>
    <name type="common">Harmful bloom alga</name>
    <dbReference type="NCBI Taxonomy" id="44056"/>
    <lineage>
        <taxon>Eukaryota</taxon>
        <taxon>Sar</taxon>
        <taxon>Stramenopiles</taxon>
        <taxon>Ochrophyta</taxon>
        <taxon>Pelagophyceae</taxon>
        <taxon>Pelagomonadales</taxon>
        <taxon>Pelagomonadaceae</taxon>
        <taxon>Aureococcus</taxon>
    </lineage>
</organism>
<dbReference type="SMART" id="SM00460">
    <property type="entry name" value="TGc"/>
    <property type="match status" value="1"/>
</dbReference>
<feature type="compositionally biased region" description="Low complexity" evidence="1">
    <location>
        <begin position="1206"/>
        <end position="1225"/>
    </location>
</feature>
<keyword evidence="2" id="KW-0472">Membrane</keyword>
<dbReference type="PANTHER" id="PTHR11590">
    <property type="entry name" value="PROTEIN-GLUTAMINE GAMMA-GLUTAMYLTRANSFERASE"/>
    <property type="match status" value="1"/>
</dbReference>
<dbReference type="SUPFAM" id="SSF54001">
    <property type="entry name" value="Cysteine proteinases"/>
    <property type="match status" value="1"/>
</dbReference>
<keyword evidence="2" id="KW-1133">Transmembrane helix</keyword>
<accession>A0ABR1FIC8</accession>
<dbReference type="Gene3D" id="3.90.260.10">
    <property type="entry name" value="Transglutaminase-like"/>
    <property type="match status" value="1"/>
</dbReference>
<keyword evidence="5" id="KW-1185">Reference proteome</keyword>
<protein>
    <recommendedName>
        <fullName evidence="3">Transglutaminase-like domain-containing protein</fullName>
    </recommendedName>
</protein>
<feature type="region of interest" description="Disordered" evidence="1">
    <location>
        <begin position="1206"/>
        <end position="1230"/>
    </location>
</feature>
<dbReference type="InterPro" id="IPR036985">
    <property type="entry name" value="Transglutaminase-like_sf"/>
</dbReference>
<dbReference type="InterPro" id="IPR002931">
    <property type="entry name" value="Transglutaminase-like"/>
</dbReference>
<dbReference type="Pfam" id="PF01841">
    <property type="entry name" value="Transglut_core"/>
    <property type="match status" value="1"/>
</dbReference>
<gene>
    <name evidence="4" type="ORF">SO694_00073147</name>
</gene>